<reference evidence="2 3" key="1">
    <citation type="journal article" date="2020" name="Mol. Biol. Evol.">
        <title>Distinct Expression and Methylation Patterns for Genes with Different Fates following a Single Whole-Genome Duplication in Flowering Plants.</title>
        <authorList>
            <person name="Shi T."/>
            <person name="Rahmani R.S."/>
            <person name="Gugger P.F."/>
            <person name="Wang M."/>
            <person name="Li H."/>
            <person name="Zhang Y."/>
            <person name="Li Z."/>
            <person name="Wang Q."/>
            <person name="Van de Peer Y."/>
            <person name="Marchal K."/>
            <person name="Chen J."/>
        </authorList>
    </citation>
    <scope>NUCLEOTIDE SEQUENCE [LARGE SCALE GENOMIC DNA]</scope>
    <source>
        <tissue evidence="2">Leaf</tissue>
    </source>
</reference>
<dbReference type="Proteomes" id="UP000607653">
    <property type="component" value="Unassembled WGS sequence"/>
</dbReference>
<feature type="region of interest" description="Disordered" evidence="1">
    <location>
        <begin position="1"/>
        <end position="33"/>
    </location>
</feature>
<keyword evidence="3" id="KW-1185">Reference proteome</keyword>
<sequence length="54" mass="6405">MNKQMKSSINKYTEQKRRAKKNGSVRNKEMEELEPYGLTKTPWIGTKNEISKKF</sequence>
<gene>
    <name evidence="2" type="ORF">HUJ06_030953</name>
</gene>
<evidence type="ECO:0000313" key="2">
    <source>
        <dbReference type="EMBL" id="DAD29485.1"/>
    </source>
</evidence>
<name>A0A822YEV4_NELNU</name>
<accession>A0A822YEV4</accession>
<organism evidence="2 3">
    <name type="scientific">Nelumbo nucifera</name>
    <name type="common">Sacred lotus</name>
    <dbReference type="NCBI Taxonomy" id="4432"/>
    <lineage>
        <taxon>Eukaryota</taxon>
        <taxon>Viridiplantae</taxon>
        <taxon>Streptophyta</taxon>
        <taxon>Embryophyta</taxon>
        <taxon>Tracheophyta</taxon>
        <taxon>Spermatophyta</taxon>
        <taxon>Magnoliopsida</taxon>
        <taxon>Proteales</taxon>
        <taxon>Nelumbonaceae</taxon>
        <taxon>Nelumbo</taxon>
    </lineage>
</organism>
<proteinExistence type="predicted"/>
<dbReference type="AlphaFoldDB" id="A0A822YEV4"/>
<evidence type="ECO:0000313" key="3">
    <source>
        <dbReference type="Proteomes" id="UP000607653"/>
    </source>
</evidence>
<feature type="compositionally biased region" description="Polar residues" evidence="1">
    <location>
        <begin position="1"/>
        <end position="12"/>
    </location>
</feature>
<dbReference type="EMBL" id="DUZY01000002">
    <property type="protein sequence ID" value="DAD29485.1"/>
    <property type="molecule type" value="Genomic_DNA"/>
</dbReference>
<evidence type="ECO:0000256" key="1">
    <source>
        <dbReference type="SAM" id="MobiDB-lite"/>
    </source>
</evidence>
<comment type="caution">
    <text evidence="2">The sequence shown here is derived from an EMBL/GenBank/DDBJ whole genome shotgun (WGS) entry which is preliminary data.</text>
</comment>
<protein>
    <submittedName>
        <fullName evidence="2">Uncharacterized protein</fullName>
    </submittedName>
</protein>